<comment type="caution">
    <text evidence="1">The sequence shown here is derived from an EMBL/GenBank/DDBJ whole genome shotgun (WGS) entry which is preliminary data.</text>
</comment>
<sequence length="282" mass="29480">MDATRAPAGPPATRASTLKVIGAGYGRTGTLSLARALHILYNAPVYHMESVLLPTPPASSAGDLAAWDAASRDAAGPGHPDWATLLTDRGYAAAVDFPVCTHYADLAAAFPDAKVVLTVRPAADWFRSWSTLIDALWETVRGWGWAAPRLRAAADWQTRTIFGPLFGSWDLAKRGAHLKEGPCVAAYEAHNAAVVAAIPPERLLVLHLGDGWAPLCAFLGLPVPDVPYPRVNAAGGLPAAFARVRNAAMRERARGVAPAAVAAVTFAAAVAATVLGGEVDRA</sequence>
<gene>
    <name evidence="1" type="ORF">I4F81_008919</name>
</gene>
<accession>A0ACC3C8D3</accession>
<reference evidence="1" key="1">
    <citation type="submission" date="2019-11" db="EMBL/GenBank/DDBJ databases">
        <title>Nori genome reveals adaptations in red seaweeds to the harsh intertidal environment.</title>
        <authorList>
            <person name="Wang D."/>
            <person name="Mao Y."/>
        </authorList>
    </citation>
    <scope>NUCLEOTIDE SEQUENCE</scope>
    <source>
        <tissue evidence="1">Gametophyte</tissue>
    </source>
</reference>
<evidence type="ECO:0000313" key="2">
    <source>
        <dbReference type="Proteomes" id="UP000798662"/>
    </source>
</evidence>
<keyword evidence="2" id="KW-1185">Reference proteome</keyword>
<dbReference type="EMBL" id="CM020619">
    <property type="protein sequence ID" value="KAK1866399.1"/>
    <property type="molecule type" value="Genomic_DNA"/>
</dbReference>
<proteinExistence type="predicted"/>
<evidence type="ECO:0000313" key="1">
    <source>
        <dbReference type="EMBL" id="KAK1866399.1"/>
    </source>
</evidence>
<organism evidence="1 2">
    <name type="scientific">Pyropia yezoensis</name>
    <name type="common">Susabi-nori</name>
    <name type="synonym">Porphyra yezoensis</name>
    <dbReference type="NCBI Taxonomy" id="2788"/>
    <lineage>
        <taxon>Eukaryota</taxon>
        <taxon>Rhodophyta</taxon>
        <taxon>Bangiophyceae</taxon>
        <taxon>Bangiales</taxon>
        <taxon>Bangiaceae</taxon>
        <taxon>Pyropia</taxon>
    </lineage>
</organism>
<dbReference type="Proteomes" id="UP000798662">
    <property type="component" value="Chromosome 2"/>
</dbReference>
<name>A0ACC3C8D3_PYRYE</name>
<protein>
    <submittedName>
        <fullName evidence="1">Uncharacterized protein</fullName>
    </submittedName>
</protein>